<dbReference type="STRING" id="504472.Slin_5643"/>
<organism evidence="2 3">
    <name type="scientific">Spirosoma linguale (strain ATCC 33905 / DSM 74 / LMG 10896 / Claus 1)</name>
    <dbReference type="NCBI Taxonomy" id="504472"/>
    <lineage>
        <taxon>Bacteria</taxon>
        <taxon>Pseudomonadati</taxon>
        <taxon>Bacteroidota</taxon>
        <taxon>Cytophagia</taxon>
        <taxon>Cytophagales</taxon>
        <taxon>Cytophagaceae</taxon>
        <taxon>Spirosoma</taxon>
    </lineage>
</organism>
<accession>D2QS26</accession>
<dbReference type="Proteomes" id="UP000002028">
    <property type="component" value="Chromosome"/>
</dbReference>
<evidence type="ECO:0008006" key="4">
    <source>
        <dbReference type="Google" id="ProtNLM"/>
    </source>
</evidence>
<keyword evidence="1" id="KW-0732">Signal</keyword>
<feature type="signal peptide" evidence="1">
    <location>
        <begin position="1"/>
        <end position="27"/>
    </location>
</feature>
<reference evidence="2 3" key="1">
    <citation type="journal article" date="2010" name="Stand. Genomic Sci.">
        <title>Complete genome sequence of Spirosoma linguale type strain (1).</title>
        <authorList>
            <person name="Lail K."/>
            <person name="Sikorski J."/>
            <person name="Saunders E."/>
            <person name="Lapidus A."/>
            <person name="Glavina Del Rio T."/>
            <person name="Copeland A."/>
            <person name="Tice H."/>
            <person name="Cheng J.-F."/>
            <person name="Lucas S."/>
            <person name="Nolan M."/>
            <person name="Bruce D."/>
            <person name="Goodwin L."/>
            <person name="Pitluck S."/>
            <person name="Ivanova N."/>
            <person name="Mavromatis K."/>
            <person name="Ovchinnikova G."/>
            <person name="Pati A."/>
            <person name="Chen A."/>
            <person name="Palaniappan K."/>
            <person name="Land M."/>
            <person name="Hauser L."/>
            <person name="Chang Y.-J."/>
            <person name="Jeffries C.D."/>
            <person name="Chain P."/>
            <person name="Brettin T."/>
            <person name="Detter J.C."/>
            <person name="Schuetze A."/>
            <person name="Rohde M."/>
            <person name="Tindall B.J."/>
            <person name="Goeker M."/>
            <person name="Bristow J."/>
            <person name="Eisen J.A."/>
            <person name="Markowitz V."/>
            <person name="Hugenholtz P."/>
            <person name="Kyrpides N.C."/>
            <person name="Klenk H.-P."/>
            <person name="Chen F."/>
        </authorList>
    </citation>
    <scope>NUCLEOTIDE SEQUENCE [LARGE SCALE GENOMIC DNA]</scope>
    <source>
        <strain evidence="3">ATCC 33905 / DSM 74 / LMG 10896 / Claus 1</strain>
    </source>
</reference>
<evidence type="ECO:0000313" key="2">
    <source>
        <dbReference type="EMBL" id="ADB41608.1"/>
    </source>
</evidence>
<sequence>MKHFVKTLLVGVSTAFVLLMLNSTAHCQSADQKVYTVPEVQPEFPGGYTALSRYLAETIKVPGSMVRKHYDTGPIAAKFIVTDIGYIQDVRITMKPLDKKTLKGVQSYITNIIAAIEKMPRWQPGKVGGKDVAVFYTLPIEITIQ</sequence>
<protein>
    <recommendedName>
        <fullName evidence="4">TonB C-terminal domain-containing protein</fullName>
    </recommendedName>
</protein>
<dbReference type="HOGENOM" id="CLU_065795_3_2_10"/>
<evidence type="ECO:0000256" key="1">
    <source>
        <dbReference type="SAM" id="SignalP"/>
    </source>
</evidence>
<feature type="chain" id="PRO_5003035910" description="TonB C-terminal domain-containing protein" evidence="1">
    <location>
        <begin position="28"/>
        <end position="145"/>
    </location>
</feature>
<dbReference type="RefSeq" id="WP_012930101.1">
    <property type="nucleotide sequence ID" value="NC_013730.1"/>
</dbReference>
<name>D2QS26_SPILD</name>
<dbReference type="Gene3D" id="3.30.1150.10">
    <property type="match status" value="1"/>
</dbReference>
<dbReference type="KEGG" id="sli:Slin_5643"/>
<proteinExistence type="predicted"/>
<keyword evidence="3" id="KW-1185">Reference proteome</keyword>
<dbReference type="eggNOG" id="COG0810">
    <property type="taxonomic scope" value="Bacteria"/>
</dbReference>
<evidence type="ECO:0000313" key="3">
    <source>
        <dbReference type="Proteomes" id="UP000002028"/>
    </source>
</evidence>
<dbReference type="EMBL" id="CP001769">
    <property type="protein sequence ID" value="ADB41608.1"/>
    <property type="molecule type" value="Genomic_DNA"/>
</dbReference>
<dbReference type="AlphaFoldDB" id="D2QS26"/>
<gene>
    <name evidence="2" type="ordered locus">Slin_5643</name>
</gene>